<name>A0A4Y2KU18_ARAVE</name>
<proteinExistence type="predicted"/>
<sequence length="137" mass="15298">MISHTCSIGERSCDAAGQCNMSTFCRACWVTTAVCYPVGKRPLNVVHEWQHNRLNHQIDVQISNQGVWDKHESSPAVIGNCSPDSRCRSSVSKPQTSWLQALTCLPSNQHTAITGTNAEPAFIRKHNRFFIPFSNEL</sequence>
<dbReference type="OrthoDB" id="8377007at2759"/>
<accession>A0A4Y2KU18</accession>
<protein>
    <submittedName>
        <fullName evidence="1">Uncharacterized protein</fullName>
    </submittedName>
</protein>
<organism evidence="1 2">
    <name type="scientific">Araneus ventricosus</name>
    <name type="common">Orbweaver spider</name>
    <name type="synonym">Epeira ventricosa</name>
    <dbReference type="NCBI Taxonomy" id="182803"/>
    <lineage>
        <taxon>Eukaryota</taxon>
        <taxon>Metazoa</taxon>
        <taxon>Ecdysozoa</taxon>
        <taxon>Arthropoda</taxon>
        <taxon>Chelicerata</taxon>
        <taxon>Arachnida</taxon>
        <taxon>Araneae</taxon>
        <taxon>Araneomorphae</taxon>
        <taxon>Entelegynae</taxon>
        <taxon>Araneoidea</taxon>
        <taxon>Araneidae</taxon>
        <taxon>Araneus</taxon>
    </lineage>
</organism>
<evidence type="ECO:0000313" key="1">
    <source>
        <dbReference type="EMBL" id="GBN05778.1"/>
    </source>
</evidence>
<dbReference type="AlphaFoldDB" id="A0A4Y2KU18"/>
<reference evidence="1 2" key="1">
    <citation type="journal article" date="2019" name="Sci. Rep.">
        <title>Orb-weaving spider Araneus ventricosus genome elucidates the spidroin gene catalogue.</title>
        <authorList>
            <person name="Kono N."/>
            <person name="Nakamura H."/>
            <person name="Ohtoshi R."/>
            <person name="Moran D.A.P."/>
            <person name="Shinohara A."/>
            <person name="Yoshida Y."/>
            <person name="Fujiwara M."/>
            <person name="Mori M."/>
            <person name="Tomita M."/>
            <person name="Arakawa K."/>
        </authorList>
    </citation>
    <scope>NUCLEOTIDE SEQUENCE [LARGE SCALE GENOMIC DNA]</scope>
</reference>
<keyword evidence="2" id="KW-1185">Reference proteome</keyword>
<dbReference type="Proteomes" id="UP000499080">
    <property type="component" value="Unassembled WGS sequence"/>
</dbReference>
<gene>
    <name evidence="1" type="ORF">AVEN_62310_1</name>
</gene>
<evidence type="ECO:0000313" key="2">
    <source>
        <dbReference type="Proteomes" id="UP000499080"/>
    </source>
</evidence>
<comment type="caution">
    <text evidence="1">The sequence shown here is derived from an EMBL/GenBank/DDBJ whole genome shotgun (WGS) entry which is preliminary data.</text>
</comment>
<dbReference type="EMBL" id="BGPR01004998">
    <property type="protein sequence ID" value="GBN05778.1"/>
    <property type="molecule type" value="Genomic_DNA"/>
</dbReference>